<comment type="caution">
    <text evidence="2">The sequence shown here is derived from an EMBL/GenBank/DDBJ whole genome shotgun (WGS) entry which is preliminary data.</text>
</comment>
<name>A0A401NG21_SCYTO</name>
<dbReference type="AlphaFoldDB" id="A0A401NG21"/>
<accession>A0A401NG21</accession>
<reference evidence="2 3" key="1">
    <citation type="journal article" date="2018" name="Nat. Ecol. Evol.">
        <title>Shark genomes provide insights into elasmobranch evolution and the origin of vertebrates.</title>
        <authorList>
            <person name="Hara Y"/>
            <person name="Yamaguchi K"/>
            <person name="Onimaru K"/>
            <person name="Kadota M"/>
            <person name="Koyanagi M"/>
            <person name="Keeley SD"/>
            <person name="Tatsumi K"/>
            <person name="Tanaka K"/>
            <person name="Motone F"/>
            <person name="Kageyama Y"/>
            <person name="Nozu R"/>
            <person name="Adachi N"/>
            <person name="Nishimura O"/>
            <person name="Nakagawa R"/>
            <person name="Tanegashima C"/>
            <person name="Kiyatake I"/>
            <person name="Matsumoto R"/>
            <person name="Murakumo K"/>
            <person name="Nishida K"/>
            <person name="Terakita A"/>
            <person name="Kuratani S"/>
            <person name="Sato K"/>
            <person name="Hyodo S Kuraku.S."/>
        </authorList>
    </citation>
    <scope>NUCLEOTIDE SEQUENCE [LARGE SCALE GENOMIC DNA]</scope>
</reference>
<proteinExistence type="predicted"/>
<evidence type="ECO:0000313" key="3">
    <source>
        <dbReference type="Proteomes" id="UP000288216"/>
    </source>
</evidence>
<evidence type="ECO:0000256" key="1">
    <source>
        <dbReference type="SAM" id="MobiDB-lite"/>
    </source>
</evidence>
<keyword evidence="3" id="KW-1185">Reference proteome</keyword>
<sequence length="108" mass="11831">MKSAKQISDKRQILQRTQTVAPAATEDNLAEGVPESEPEGETSNPNTSNPRPERVLRPQAAIPKHRDVDDQLTKAEQVLGGRNDSNSRAEGIEMVESIIDGGKYHLQS</sequence>
<feature type="region of interest" description="Disordered" evidence="1">
    <location>
        <begin position="1"/>
        <end position="55"/>
    </location>
</feature>
<gene>
    <name evidence="2" type="ORF">scyTo_0014066</name>
</gene>
<feature type="compositionally biased region" description="Polar residues" evidence="1">
    <location>
        <begin position="41"/>
        <end position="50"/>
    </location>
</feature>
<organism evidence="2 3">
    <name type="scientific">Scyliorhinus torazame</name>
    <name type="common">Cloudy catshark</name>
    <name type="synonym">Catulus torazame</name>
    <dbReference type="NCBI Taxonomy" id="75743"/>
    <lineage>
        <taxon>Eukaryota</taxon>
        <taxon>Metazoa</taxon>
        <taxon>Chordata</taxon>
        <taxon>Craniata</taxon>
        <taxon>Vertebrata</taxon>
        <taxon>Chondrichthyes</taxon>
        <taxon>Elasmobranchii</taxon>
        <taxon>Galeomorphii</taxon>
        <taxon>Galeoidea</taxon>
        <taxon>Carcharhiniformes</taxon>
        <taxon>Scyliorhinidae</taxon>
        <taxon>Scyliorhinus</taxon>
    </lineage>
</organism>
<dbReference type="OrthoDB" id="10587601at2759"/>
<dbReference type="EMBL" id="BFAA01007412">
    <property type="protein sequence ID" value="GCB59892.1"/>
    <property type="molecule type" value="Genomic_DNA"/>
</dbReference>
<evidence type="ECO:0000313" key="2">
    <source>
        <dbReference type="EMBL" id="GCB59892.1"/>
    </source>
</evidence>
<dbReference type="Proteomes" id="UP000288216">
    <property type="component" value="Unassembled WGS sequence"/>
</dbReference>
<protein>
    <submittedName>
        <fullName evidence="2">Uncharacterized protein</fullName>
    </submittedName>
</protein>